<dbReference type="HOGENOM" id="CLU_3396895_0_0_7"/>
<reference evidence="1 2" key="1">
    <citation type="journal article" date="2003" name="Proc. Natl. Acad. Sci. U.S.A.">
        <title>The complete genome sequence of the carcinogenic bacterium Helicobacter hepaticus.</title>
        <authorList>
            <person name="Suerbaum S."/>
            <person name="Josenhans C."/>
            <person name="Sterzenbach T."/>
            <person name="Drescher B."/>
            <person name="Brandt P."/>
            <person name="Bell M."/>
            <person name="Droege M."/>
            <person name="Fartmann B."/>
            <person name="Fischer H.-P."/>
            <person name="Ge Z."/>
            <person name="Hoerster A."/>
            <person name="Holland R."/>
            <person name="Klein K."/>
            <person name="Koenig J."/>
            <person name="Macko L."/>
            <person name="Mendz G.L."/>
            <person name="Nyakatura G."/>
            <person name="Schauer D.B."/>
            <person name="Shen Z."/>
            <person name="Weber J."/>
            <person name="Frosch M."/>
            <person name="Fox J.G."/>
        </authorList>
    </citation>
    <scope>NUCLEOTIDE SEQUENCE [LARGE SCALE GENOMIC DNA]</scope>
    <source>
        <strain evidence="2">ATCC 51449 / 3B1</strain>
    </source>
</reference>
<dbReference type="KEGG" id="hhe:HH_0898"/>
<gene>
    <name evidence="1" type="ordered locus">HH_0898</name>
</gene>
<sequence length="31" mass="3674">MCNLRVQFALKQQAFDTITFWLCKKAKGVRE</sequence>
<accession>Q7VHR5</accession>
<dbReference type="Proteomes" id="UP000002495">
    <property type="component" value="Chromosome"/>
</dbReference>
<dbReference type="AlphaFoldDB" id="Q7VHR5"/>
<proteinExistence type="predicted"/>
<protein>
    <submittedName>
        <fullName evidence="1">Uncharacterized protein</fullName>
    </submittedName>
</protein>
<keyword evidence="2" id="KW-1185">Reference proteome</keyword>
<name>Q7VHR5_HELHP</name>
<evidence type="ECO:0000313" key="2">
    <source>
        <dbReference type="Proteomes" id="UP000002495"/>
    </source>
</evidence>
<organism evidence="1 2">
    <name type="scientific">Helicobacter hepaticus (strain ATCC 51449 / 3B1)</name>
    <dbReference type="NCBI Taxonomy" id="235279"/>
    <lineage>
        <taxon>Bacteria</taxon>
        <taxon>Pseudomonadati</taxon>
        <taxon>Campylobacterota</taxon>
        <taxon>Epsilonproteobacteria</taxon>
        <taxon>Campylobacterales</taxon>
        <taxon>Helicobacteraceae</taxon>
        <taxon>Helicobacter</taxon>
    </lineage>
</organism>
<evidence type="ECO:0000313" key="1">
    <source>
        <dbReference type="EMBL" id="AAP77495.1"/>
    </source>
</evidence>
<dbReference type="EMBL" id="AE017125">
    <property type="protein sequence ID" value="AAP77495.1"/>
    <property type="molecule type" value="Genomic_DNA"/>
</dbReference>
<dbReference type="STRING" id="235279.HH_0898"/>